<proteinExistence type="predicted"/>
<dbReference type="Proteomes" id="UP000266302">
    <property type="component" value="Unassembled WGS sequence"/>
</dbReference>
<protein>
    <submittedName>
        <fullName evidence="2">Rhodanese-like domain-containing protein</fullName>
    </submittedName>
</protein>
<dbReference type="OrthoDB" id="9814704at2"/>
<feature type="domain" description="Rhodanese" evidence="1">
    <location>
        <begin position="8"/>
        <end position="97"/>
    </location>
</feature>
<dbReference type="CDD" id="cd00158">
    <property type="entry name" value="RHOD"/>
    <property type="match status" value="1"/>
</dbReference>
<dbReference type="AlphaFoldDB" id="A0A398CDX5"/>
<organism evidence="2 3">
    <name type="scientific">Simplicispira hankyongi</name>
    <dbReference type="NCBI Taxonomy" id="2315688"/>
    <lineage>
        <taxon>Bacteria</taxon>
        <taxon>Pseudomonadati</taxon>
        <taxon>Pseudomonadota</taxon>
        <taxon>Betaproteobacteria</taxon>
        <taxon>Burkholderiales</taxon>
        <taxon>Comamonadaceae</taxon>
        <taxon>Simplicispira</taxon>
    </lineage>
</organism>
<dbReference type="PANTHER" id="PTHR45431:SF3">
    <property type="entry name" value="RHODANESE-LIKE DOMAIN-CONTAINING PROTEIN 15, CHLOROPLASTIC"/>
    <property type="match status" value="1"/>
</dbReference>
<dbReference type="EMBL" id="QXJC01000001">
    <property type="protein sequence ID" value="RIE00062.1"/>
    <property type="molecule type" value="Genomic_DNA"/>
</dbReference>
<keyword evidence="3" id="KW-1185">Reference proteome</keyword>
<name>A0A398CDX5_9BURK</name>
<dbReference type="PANTHER" id="PTHR45431">
    <property type="entry name" value="RHODANESE-LIKE DOMAIN-CONTAINING PROTEIN 15, CHLOROPLASTIC"/>
    <property type="match status" value="1"/>
</dbReference>
<dbReference type="InterPro" id="IPR036873">
    <property type="entry name" value="Rhodanese-like_dom_sf"/>
</dbReference>
<evidence type="ECO:0000313" key="2">
    <source>
        <dbReference type="EMBL" id="RIE00062.1"/>
    </source>
</evidence>
<reference evidence="2 3" key="1">
    <citation type="submission" date="2018-09" db="EMBL/GenBank/DDBJ databases">
        <title>Draft genome of Simplicispira sp. NY-02.</title>
        <authorList>
            <person name="Im W.T."/>
        </authorList>
    </citation>
    <scope>NUCLEOTIDE SEQUENCE [LARGE SCALE GENOMIC DNA]</scope>
    <source>
        <strain evidence="2 3">NY-02</strain>
    </source>
</reference>
<dbReference type="Gene3D" id="3.40.250.10">
    <property type="entry name" value="Rhodanese-like domain"/>
    <property type="match status" value="1"/>
</dbReference>
<dbReference type="InterPro" id="IPR001763">
    <property type="entry name" value="Rhodanese-like_dom"/>
</dbReference>
<dbReference type="PROSITE" id="PS50206">
    <property type="entry name" value="RHODANESE_3"/>
    <property type="match status" value="1"/>
</dbReference>
<comment type="caution">
    <text evidence="2">The sequence shown here is derived from an EMBL/GenBank/DDBJ whole genome shotgun (WGS) entry which is preliminary data.</text>
</comment>
<sequence length="99" mass="10693">MPASHAAVHPEPLLVDVRSRPEFESGHVDGALHLSLERLVHDAPTVLPDKDARLLLYCLSGARSGMALQWLRQMGYTQAVNGGSVGAVALQTGRSIRRL</sequence>
<evidence type="ECO:0000259" key="1">
    <source>
        <dbReference type="PROSITE" id="PS50206"/>
    </source>
</evidence>
<dbReference type="Pfam" id="PF00581">
    <property type="entry name" value="Rhodanese"/>
    <property type="match status" value="1"/>
</dbReference>
<dbReference type="RefSeq" id="WP_119108504.1">
    <property type="nucleotide sequence ID" value="NZ_QXJC01000001.1"/>
</dbReference>
<dbReference type="SUPFAM" id="SSF52821">
    <property type="entry name" value="Rhodanese/Cell cycle control phosphatase"/>
    <property type="match status" value="1"/>
</dbReference>
<evidence type="ECO:0000313" key="3">
    <source>
        <dbReference type="Proteomes" id="UP000266302"/>
    </source>
</evidence>
<dbReference type="SMART" id="SM00450">
    <property type="entry name" value="RHOD"/>
    <property type="match status" value="1"/>
</dbReference>
<accession>A0A398CDX5</accession>
<gene>
    <name evidence="2" type="ORF">D3F03_01590</name>
</gene>
<dbReference type="InterPro" id="IPR052367">
    <property type="entry name" value="Thiosulfate_ST/Rhodanese-like"/>
</dbReference>